<evidence type="ECO:0000256" key="2">
    <source>
        <dbReference type="ARBA" id="ARBA00004613"/>
    </source>
</evidence>
<accession>A0ABN6S062</accession>
<feature type="domain" description="Flagellar basal-body/hook protein C-terminal" evidence="8">
    <location>
        <begin position="628"/>
        <end position="667"/>
    </location>
</feature>
<evidence type="ECO:0000256" key="6">
    <source>
        <dbReference type="ARBA" id="ARBA00023143"/>
    </source>
</evidence>
<dbReference type="Pfam" id="PF00460">
    <property type="entry name" value="Flg_bb_rod"/>
    <property type="match status" value="1"/>
</dbReference>
<reference evidence="10" key="1">
    <citation type="submission" date="2022-08" db="EMBL/GenBank/DDBJ databases">
        <title>Genome Sequence of the sulphate-reducing bacterium, Pseudodesulfovibrio portus JCM14722.</title>
        <authorList>
            <person name="Kondo R."/>
            <person name="Kataoka T."/>
        </authorList>
    </citation>
    <scope>NUCLEOTIDE SEQUENCE</scope>
    <source>
        <strain evidence="10">JCM 14722</strain>
    </source>
</reference>
<keyword evidence="6" id="KW-0975">Bacterial flagellum</keyword>
<proteinExistence type="inferred from homology"/>
<evidence type="ECO:0000256" key="5">
    <source>
        <dbReference type="ARBA" id="ARBA00022525"/>
    </source>
</evidence>
<evidence type="ECO:0000256" key="4">
    <source>
        <dbReference type="ARBA" id="ARBA00016244"/>
    </source>
</evidence>
<dbReference type="InterPro" id="IPR053927">
    <property type="entry name" value="FlgK_helical"/>
</dbReference>
<evidence type="ECO:0000259" key="9">
    <source>
        <dbReference type="Pfam" id="PF22638"/>
    </source>
</evidence>
<dbReference type="Pfam" id="PF22638">
    <property type="entry name" value="FlgK_D1"/>
    <property type="match status" value="2"/>
</dbReference>
<organism evidence="10 11">
    <name type="scientific">Pseudodesulfovibrio portus</name>
    <dbReference type="NCBI Taxonomy" id="231439"/>
    <lineage>
        <taxon>Bacteria</taxon>
        <taxon>Pseudomonadati</taxon>
        <taxon>Thermodesulfobacteriota</taxon>
        <taxon>Desulfovibrionia</taxon>
        <taxon>Desulfovibrionales</taxon>
        <taxon>Desulfovibrionaceae</taxon>
    </lineage>
</organism>
<dbReference type="RefSeq" id="WP_264982403.1">
    <property type="nucleotide sequence ID" value="NZ_AP026708.1"/>
</dbReference>
<evidence type="ECO:0000259" key="8">
    <source>
        <dbReference type="Pfam" id="PF06429"/>
    </source>
</evidence>
<name>A0ABN6S062_9BACT</name>
<comment type="subcellular location">
    <subcellularLocation>
        <location evidence="1">Bacterial flagellum</location>
    </subcellularLocation>
    <subcellularLocation>
        <location evidence="2">Secreted</location>
    </subcellularLocation>
</comment>
<protein>
    <recommendedName>
        <fullName evidence="4">Flagellar hook-associated protein 1</fullName>
    </recommendedName>
</protein>
<sequence>MINNLYSIATKALQNAQVSIDNASNNIANADTVGYQRTEVNYETSDSISIYGLSLGTGADVESILSQMDKFVEAQYLSAYADLSCETAALEYLSQLDSLLNQSDGGLNDTLSDFLTAWNDLTTDPDSLSAREALLGETETLIYALTSTIEQLESSVDAIDAEIQTEVSDANSLIDDIAALNAAIMANPGDNQAISDRDQLIRELDAIIGVETLYKESGSVTILTEEGYTMVDDTETHHLVYSSPKVTQSLLRDSTYEGSLEFEGETSEELLLEFVSTGADGTAQFRVSTDGGDTWLEDENGDTMLYTAGDENNSVEVDGVEIWFDGSGDHEAGDRYTIVAKTGLYWEGSDGSLTNITPMTDASGQDVSGRVSGGSLAGLFTVRDDVVTPTMDSLDELAESIIWEVNSAHAQGAGTEHHTALTGSYEVEDSSALLSNSGLYFADQAASGEIQLITYDEDGAVSTSAILAFDLDSDSLDDLVADINAAFGGELTASINADGQFQLDASGDMTFEIAGDTTNLMAALGVNTYFTGTDASTIAVDSYAAQDVSHINAGSVGDDGLVASGSNDVATAITGLSTTTITVDGMETTLSQYLAGIVSDVGSAASSAELQQAYAQTSAEYLYNQQASASEVNIDEELIELTKQQQAYQAAAEIISVTRAMMDTILDIV</sequence>
<feature type="domain" description="Flagellar basal body rod protein N-terminal" evidence="7">
    <location>
        <begin position="8"/>
        <end position="36"/>
    </location>
</feature>
<keyword evidence="10" id="KW-0282">Flagellum</keyword>
<comment type="similarity">
    <text evidence="3">Belongs to the flagella basal body rod proteins family.</text>
</comment>
<evidence type="ECO:0000313" key="10">
    <source>
        <dbReference type="EMBL" id="BDQ35506.1"/>
    </source>
</evidence>
<keyword evidence="11" id="KW-1185">Reference proteome</keyword>
<dbReference type="InterPro" id="IPR002371">
    <property type="entry name" value="FlgK"/>
</dbReference>
<dbReference type="InterPro" id="IPR010930">
    <property type="entry name" value="Flg_bb/hook_C_dom"/>
</dbReference>
<dbReference type="Proteomes" id="UP001061361">
    <property type="component" value="Chromosome"/>
</dbReference>
<dbReference type="Pfam" id="PF06429">
    <property type="entry name" value="Flg_bbr_C"/>
    <property type="match status" value="1"/>
</dbReference>
<evidence type="ECO:0000256" key="1">
    <source>
        <dbReference type="ARBA" id="ARBA00004365"/>
    </source>
</evidence>
<dbReference type="PRINTS" id="PR01005">
    <property type="entry name" value="FLGHOOKAP1"/>
</dbReference>
<feature type="domain" description="Flagellar hook-associated protein FlgK helical" evidence="9">
    <location>
        <begin position="93"/>
        <end position="247"/>
    </location>
</feature>
<dbReference type="InterPro" id="IPR001444">
    <property type="entry name" value="Flag_bb_rod_N"/>
</dbReference>
<feature type="domain" description="Flagellar hook-associated protein FlgK helical" evidence="9">
    <location>
        <begin position="360"/>
        <end position="416"/>
    </location>
</feature>
<keyword evidence="10" id="KW-0969">Cilium</keyword>
<evidence type="ECO:0000313" key="11">
    <source>
        <dbReference type="Proteomes" id="UP001061361"/>
    </source>
</evidence>
<evidence type="ECO:0000259" key="7">
    <source>
        <dbReference type="Pfam" id="PF00460"/>
    </source>
</evidence>
<dbReference type="PANTHER" id="PTHR30033">
    <property type="entry name" value="FLAGELLAR HOOK-ASSOCIATED PROTEIN 1"/>
    <property type="match status" value="1"/>
</dbReference>
<dbReference type="PANTHER" id="PTHR30033:SF2">
    <property type="entry name" value="FLAGELLAR HOOK PROTEIN"/>
    <property type="match status" value="1"/>
</dbReference>
<dbReference type="SUPFAM" id="SSF64518">
    <property type="entry name" value="Phase 1 flagellin"/>
    <property type="match status" value="1"/>
</dbReference>
<gene>
    <name evidence="10" type="ORF">JCM14722_30480</name>
</gene>
<dbReference type="EMBL" id="AP026708">
    <property type="protein sequence ID" value="BDQ35506.1"/>
    <property type="molecule type" value="Genomic_DNA"/>
</dbReference>
<keyword evidence="10" id="KW-0966">Cell projection</keyword>
<evidence type="ECO:0000256" key="3">
    <source>
        <dbReference type="ARBA" id="ARBA00009677"/>
    </source>
</evidence>
<keyword evidence="5" id="KW-0964">Secreted</keyword>